<organism evidence="5 6">
    <name type="scientific">Lophiostoma macrostomum CBS 122681</name>
    <dbReference type="NCBI Taxonomy" id="1314788"/>
    <lineage>
        <taxon>Eukaryota</taxon>
        <taxon>Fungi</taxon>
        <taxon>Dikarya</taxon>
        <taxon>Ascomycota</taxon>
        <taxon>Pezizomycotina</taxon>
        <taxon>Dothideomycetes</taxon>
        <taxon>Pleosporomycetidae</taxon>
        <taxon>Pleosporales</taxon>
        <taxon>Lophiostomataceae</taxon>
        <taxon>Lophiostoma</taxon>
    </lineage>
</organism>
<dbReference type="Pfam" id="PF00023">
    <property type="entry name" value="Ank"/>
    <property type="match status" value="1"/>
</dbReference>
<dbReference type="Pfam" id="PF12796">
    <property type="entry name" value="Ank_2"/>
    <property type="match status" value="1"/>
</dbReference>
<dbReference type="SUPFAM" id="SSF48403">
    <property type="entry name" value="Ankyrin repeat"/>
    <property type="match status" value="1"/>
</dbReference>
<dbReference type="Proteomes" id="UP000799324">
    <property type="component" value="Unassembled WGS sequence"/>
</dbReference>
<dbReference type="PANTHER" id="PTHR24198">
    <property type="entry name" value="ANKYRIN REPEAT AND PROTEIN KINASE DOMAIN-CONTAINING PROTEIN"/>
    <property type="match status" value="1"/>
</dbReference>
<dbReference type="InterPro" id="IPR036770">
    <property type="entry name" value="Ankyrin_rpt-contain_sf"/>
</dbReference>
<protein>
    <submittedName>
        <fullName evidence="5">Ankyrin</fullName>
    </submittedName>
</protein>
<evidence type="ECO:0000256" key="1">
    <source>
        <dbReference type="ARBA" id="ARBA00022737"/>
    </source>
</evidence>
<dbReference type="EMBL" id="MU004473">
    <property type="protein sequence ID" value="KAF2649933.1"/>
    <property type="molecule type" value="Genomic_DNA"/>
</dbReference>
<dbReference type="SMART" id="SM00248">
    <property type="entry name" value="ANK"/>
    <property type="match status" value="5"/>
</dbReference>
<reference evidence="5" key="1">
    <citation type="journal article" date="2020" name="Stud. Mycol.">
        <title>101 Dothideomycetes genomes: a test case for predicting lifestyles and emergence of pathogens.</title>
        <authorList>
            <person name="Haridas S."/>
            <person name="Albert R."/>
            <person name="Binder M."/>
            <person name="Bloem J."/>
            <person name="Labutti K."/>
            <person name="Salamov A."/>
            <person name="Andreopoulos B."/>
            <person name="Baker S."/>
            <person name="Barry K."/>
            <person name="Bills G."/>
            <person name="Bluhm B."/>
            <person name="Cannon C."/>
            <person name="Castanera R."/>
            <person name="Culley D."/>
            <person name="Daum C."/>
            <person name="Ezra D."/>
            <person name="Gonzalez J."/>
            <person name="Henrissat B."/>
            <person name="Kuo A."/>
            <person name="Liang C."/>
            <person name="Lipzen A."/>
            <person name="Lutzoni F."/>
            <person name="Magnuson J."/>
            <person name="Mondo S."/>
            <person name="Nolan M."/>
            <person name="Ohm R."/>
            <person name="Pangilinan J."/>
            <person name="Park H.-J."/>
            <person name="Ramirez L."/>
            <person name="Alfaro M."/>
            <person name="Sun H."/>
            <person name="Tritt A."/>
            <person name="Yoshinaga Y."/>
            <person name="Zwiers L.-H."/>
            <person name="Turgeon B."/>
            <person name="Goodwin S."/>
            <person name="Spatafora J."/>
            <person name="Crous P."/>
            <person name="Grigoriev I."/>
        </authorList>
    </citation>
    <scope>NUCLEOTIDE SEQUENCE</scope>
    <source>
        <strain evidence="5">CBS 122681</strain>
    </source>
</reference>
<dbReference type="AlphaFoldDB" id="A0A6A6STL2"/>
<feature type="region of interest" description="Disordered" evidence="4">
    <location>
        <begin position="579"/>
        <end position="624"/>
    </location>
</feature>
<dbReference type="Gene3D" id="1.25.40.20">
    <property type="entry name" value="Ankyrin repeat-containing domain"/>
    <property type="match status" value="2"/>
</dbReference>
<feature type="repeat" description="ANK" evidence="3">
    <location>
        <begin position="506"/>
        <end position="539"/>
    </location>
</feature>
<feature type="compositionally biased region" description="Basic and acidic residues" evidence="4">
    <location>
        <begin position="579"/>
        <end position="599"/>
    </location>
</feature>
<dbReference type="InterPro" id="IPR002110">
    <property type="entry name" value="Ankyrin_rpt"/>
</dbReference>
<dbReference type="PROSITE" id="PS50297">
    <property type="entry name" value="ANK_REP_REGION"/>
    <property type="match status" value="1"/>
</dbReference>
<gene>
    <name evidence="5" type="ORF">K491DRAFT_158709</name>
</gene>
<evidence type="ECO:0000313" key="5">
    <source>
        <dbReference type="EMBL" id="KAF2649933.1"/>
    </source>
</evidence>
<keyword evidence="2 3" id="KW-0040">ANK repeat</keyword>
<evidence type="ECO:0000256" key="4">
    <source>
        <dbReference type="SAM" id="MobiDB-lite"/>
    </source>
</evidence>
<keyword evidence="6" id="KW-1185">Reference proteome</keyword>
<evidence type="ECO:0000256" key="3">
    <source>
        <dbReference type="PROSITE-ProRule" id="PRU00023"/>
    </source>
</evidence>
<evidence type="ECO:0000313" key="6">
    <source>
        <dbReference type="Proteomes" id="UP000799324"/>
    </source>
</evidence>
<evidence type="ECO:0000256" key="2">
    <source>
        <dbReference type="ARBA" id="ARBA00023043"/>
    </source>
</evidence>
<feature type="repeat" description="ANK" evidence="3">
    <location>
        <begin position="473"/>
        <end position="505"/>
    </location>
</feature>
<proteinExistence type="predicted"/>
<dbReference type="PANTHER" id="PTHR24198:SF165">
    <property type="entry name" value="ANKYRIN REPEAT-CONTAINING PROTEIN-RELATED"/>
    <property type="match status" value="1"/>
</dbReference>
<accession>A0A6A6STL2</accession>
<feature type="compositionally biased region" description="Acidic residues" evidence="4">
    <location>
        <begin position="605"/>
        <end position="617"/>
    </location>
</feature>
<sequence length="624" mass="70047">MEERVTKDLNWLISEERHIARAQNIDDVNMESYTGEMTLGICGIRPYSENTGLHNPLLRAITSSASSQEQTTYLKASFFRKTELLLAQHLFANFMWSISDLVQPKELSKSIAIPLLGFDSEESSTWRNCKIQSETLSTLVGNLQNYAAELDTEDSIGHLIIPSLSWHNLLPYHSLAELIVNFPRLITRCSLLSHRQNAYSSVERMANGLLTSLTRFCESGASEKFICTIVAATEEARADVLLLLAPFNASQEFGRITWMGDWMKMEQKVPMKEKHRVALSRVSSAIHQVDVLYRWQRRTLYPLHETEADTTPSVLRESQRRRVFGYGDWHVSLVSGSGMNTNRCEDTCRMISSHILALDILGWTSLDYAVACKRWSTVTEIAQELLHWDLDAPKDFTGRTPLHYAAMESRYDNPAVDPGRDKALQHLISLKGSTIKDRCGMTPLHWAARSGNSTNVLLFLEDDDSQDKYADVMDRTAFHWAAFSGDLDSLKALTSAGLDTTAGDQRGDTPLHYAAWRDNYDAVVYLLSRTRADPHTKNNDNLTAEAIARSVKGRRFLKTAFSTTLSLLQDAKAQIEKHGAYDPLQKKGSDDMDIADREGTTNSEDATDGADMEDADEEVSKGGD</sequence>
<keyword evidence="1" id="KW-0677">Repeat</keyword>
<name>A0A6A6STL2_9PLEO</name>
<dbReference type="PROSITE" id="PS50088">
    <property type="entry name" value="ANK_REPEAT"/>
    <property type="match status" value="2"/>
</dbReference>
<dbReference type="OrthoDB" id="539213at2759"/>